<reference evidence="1 2" key="1">
    <citation type="submission" date="2018-11" db="EMBL/GenBank/DDBJ databases">
        <title>Proposal to divide the Flavobacteriaceae and reorganize its genera based on Amino Acid Identity values calculated from whole genome sequences.</title>
        <authorList>
            <person name="Nicholson A.C."/>
            <person name="Gulvik C.A."/>
            <person name="Whitney A.M."/>
            <person name="Humrighouse B.W."/>
            <person name="Bell M."/>
            <person name="Holmes B."/>
            <person name="Steigerwalt A.G."/>
            <person name="Villarma A."/>
            <person name="Sheth M."/>
            <person name="Batra D."/>
            <person name="Pryor J."/>
            <person name="Bernardet J.-F."/>
            <person name="Hugo C."/>
            <person name="Kampfer P."/>
            <person name="Newman J."/>
            <person name="McQuiston J.R."/>
        </authorList>
    </citation>
    <scope>NUCLEOTIDE SEQUENCE [LARGE SCALE GENOMIC DNA]</scope>
    <source>
        <strain evidence="1 2">G0041</strain>
    </source>
</reference>
<name>A0AAD1DSV9_CHRNA</name>
<proteinExistence type="predicted"/>
<evidence type="ECO:0008006" key="3">
    <source>
        <dbReference type="Google" id="ProtNLM"/>
    </source>
</evidence>
<sequence length="257" mass="30810">MKNKRFDGRSESFFQKRTDTVTDKELAELIKEETKHLDSACTAETIRAESDIKKNKLVYFHYFGMVDHYRSNEEMNELLKKNNIEIDSALTYCTVPWKLQNCYGKIMDKEIKRRFGEKFTDSLREVAEIQYVRKNPDLIYPFEECDSASRYPGDQDYNDFFKNSKKDFWKTVEYPSDFEFRKNKDLYSHMSANFILYKTGKISDVKIAITFHNKKNYKYSSYFMKELKEFIQNTKWVPAKKMGIPVHSEMRMTIHFK</sequence>
<evidence type="ECO:0000313" key="2">
    <source>
        <dbReference type="Proteomes" id="UP000278288"/>
    </source>
</evidence>
<dbReference type="RefSeq" id="WP_123859004.1">
    <property type="nucleotide sequence ID" value="NZ_CP033923.1"/>
</dbReference>
<organism evidence="1 2">
    <name type="scientific">Chryseobacterium nakagawai</name>
    <dbReference type="NCBI Taxonomy" id="1241982"/>
    <lineage>
        <taxon>Bacteria</taxon>
        <taxon>Pseudomonadati</taxon>
        <taxon>Bacteroidota</taxon>
        <taxon>Flavobacteriia</taxon>
        <taxon>Flavobacteriales</taxon>
        <taxon>Weeksellaceae</taxon>
        <taxon>Chryseobacterium group</taxon>
        <taxon>Chryseobacterium</taxon>
    </lineage>
</organism>
<gene>
    <name evidence="1" type="ORF">EG343_17615</name>
</gene>
<dbReference type="EMBL" id="CP033923">
    <property type="protein sequence ID" value="AZA92299.1"/>
    <property type="molecule type" value="Genomic_DNA"/>
</dbReference>
<keyword evidence="2" id="KW-1185">Reference proteome</keyword>
<dbReference type="Proteomes" id="UP000278288">
    <property type="component" value="Chromosome"/>
</dbReference>
<accession>A0AAD1DSV9</accession>
<dbReference type="AlphaFoldDB" id="A0AAD1DSV9"/>
<evidence type="ECO:0000313" key="1">
    <source>
        <dbReference type="EMBL" id="AZA92299.1"/>
    </source>
</evidence>
<protein>
    <recommendedName>
        <fullName evidence="3">TonB C-terminal domain-containing protein</fullName>
    </recommendedName>
</protein>
<dbReference type="KEGG" id="cnk:EG343_17615"/>
<dbReference type="Gene3D" id="3.30.1150.10">
    <property type="match status" value="1"/>
</dbReference>